<dbReference type="InParanoid" id="J9D6U6"/>
<dbReference type="PANTHER" id="PTHR47977">
    <property type="entry name" value="RAS-RELATED PROTEIN RAB"/>
    <property type="match status" value="1"/>
</dbReference>
<evidence type="ECO:0000256" key="1">
    <source>
        <dbReference type="ARBA" id="ARBA00022741"/>
    </source>
</evidence>
<dbReference type="Proteomes" id="UP000003163">
    <property type="component" value="Unassembled WGS sequence"/>
</dbReference>
<dbReference type="VEuPathDB" id="MicrosporidiaDB:EDEG_02412"/>
<keyword evidence="2" id="KW-0342">GTP-binding</keyword>
<dbReference type="OrthoDB" id="9989112at2759"/>
<dbReference type="HOGENOM" id="CLU_041217_10_2_1"/>
<dbReference type="PROSITE" id="PS51420">
    <property type="entry name" value="RHO"/>
    <property type="match status" value="1"/>
</dbReference>
<evidence type="ECO:0000256" key="2">
    <source>
        <dbReference type="ARBA" id="ARBA00023134"/>
    </source>
</evidence>
<dbReference type="InterPro" id="IPR050227">
    <property type="entry name" value="Rab"/>
</dbReference>
<evidence type="ECO:0000313" key="4">
    <source>
        <dbReference type="Proteomes" id="UP000003163"/>
    </source>
</evidence>
<dbReference type="STRING" id="1003232.J9D6U6"/>
<keyword evidence="4" id="KW-1185">Reference proteome</keyword>
<dbReference type="EMBL" id="AFBI03000042">
    <property type="protein sequence ID" value="EJW03244.1"/>
    <property type="molecule type" value="Genomic_DNA"/>
</dbReference>
<dbReference type="GO" id="GO:0005525">
    <property type="term" value="F:GTP binding"/>
    <property type="evidence" value="ECO:0007669"/>
    <property type="project" value="UniProtKB-KW"/>
</dbReference>
<keyword evidence="1" id="KW-0547">Nucleotide-binding</keyword>
<organism evidence="3 4">
    <name type="scientific">Edhazardia aedis (strain USNM 41457)</name>
    <name type="common">Microsporidian parasite</name>
    <dbReference type="NCBI Taxonomy" id="1003232"/>
    <lineage>
        <taxon>Eukaryota</taxon>
        <taxon>Fungi</taxon>
        <taxon>Fungi incertae sedis</taxon>
        <taxon>Microsporidia</taxon>
        <taxon>Edhazardia</taxon>
    </lineage>
</organism>
<dbReference type="SMART" id="SM00174">
    <property type="entry name" value="RHO"/>
    <property type="match status" value="1"/>
</dbReference>
<dbReference type="SMART" id="SM00175">
    <property type="entry name" value="RAB"/>
    <property type="match status" value="1"/>
</dbReference>
<reference evidence="4" key="2">
    <citation type="submission" date="2015-07" db="EMBL/GenBank/DDBJ databases">
        <title>Contrasting host-pathogen interactions and genome evolution in two generalist and specialist microsporidian pathogens of mosquitoes.</title>
        <authorList>
            <consortium name="The Broad Institute Genomics Platform"/>
            <consortium name="The Broad Institute Genome Sequencing Center for Infectious Disease"/>
            <person name="Cuomo C.A."/>
            <person name="Sanscrainte N.D."/>
            <person name="Goldberg J.M."/>
            <person name="Heiman D."/>
            <person name="Young S."/>
            <person name="Zeng Q."/>
            <person name="Becnel J.J."/>
            <person name="Birren B.W."/>
        </authorList>
    </citation>
    <scope>NUCLEOTIDE SEQUENCE [LARGE SCALE GENOMIC DNA]</scope>
    <source>
        <strain evidence="4">USNM 41457</strain>
    </source>
</reference>
<proteinExistence type="predicted"/>
<protein>
    <submittedName>
        <fullName evidence="3">Small GTP-binding protein domain</fullName>
    </submittedName>
</protein>
<evidence type="ECO:0000313" key="3">
    <source>
        <dbReference type="EMBL" id="EJW03244.1"/>
    </source>
</evidence>
<dbReference type="NCBIfam" id="TIGR00231">
    <property type="entry name" value="small_GTP"/>
    <property type="match status" value="1"/>
</dbReference>
<dbReference type="InterPro" id="IPR005225">
    <property type="entry name" value="Small_GTP-bd"/>
</dbReference>
<dbReference type="PROSITE" id="PS51417">
    <property type="entry name" value="ARF"/>
    <property type="match status" value="1"/>
</dbReference>
<gene>
    <name evidence="3" type="ORF">EDEG_02412</name>
</gene>
<dbReference type="SUPFAM" id="SSF52540">
    <property type="entry name" value="P-loop containing nucleoside triphosphate hydrolases"/>
    <property type="match status" value="1"/>
</dbReference>
<accession>J9D6U6</accession>
<dbReference type="InterPro" id="IPR027417">
    <property type="entry name" value="P-loop_NTPase"/>
</dbReference>
<dbReference type="Gene3D" id="3.40.50.300">
    <property type="entry name" value="P-loop containing nucleotide triphosphate hydrolases"/>
    <property type="match status" value="1"/>
</dbReference>
<dbReference type="SMART" id="SM00173">
    <property type="entry name" value="RAS"/>
    <property type="match status" value="1"/>
</dbReference>
<name>J9D6U6_EDHAE</name>
<reference evidence="3 4" key="1">
    <citation type="submission" date="2011-08" db="EMBL/GenBank/DDBJ databases">
        <authorList>
            <person name="Liu Z.J."/>
            <person name="Shi F.L."/>
            <person name="Lu J.Q."/>
            <person name="Li M."/>
            <person name="Wang Z.L."/>
        </authorList>
    </citation>
    <scope>NUCLEOTIDE SEQUENCE [LARGE SCALE GENOMIC DNA]</scope>
    <source>
        <strain evidence="3 4">USNM 41457</strain>
    </source>
</reference>
<dbReference type="OMA" id="ENIRTWF"/>
<dbReference type="AlphaFoldDB" id="J9D6U6"/>
<dbReference type="CDD" id="cd00154">
    <property type="entry name" value="Rab"/>
    <property type="match status" value="1"/>
</dbReference>
<comment type="caution">
    <text evidence="3">The sequence shown here is derived from an EMBL/GenBank/DDBJ whole genome shotgun (WGS) entry which is preliminary data.</text>
</comment>
<dbReference type="GO" id="GO:0003924">
    <property type="term" value="F:GTPase activity"/>
    <property type="evidence" value="ECO:0007669"/>
    <property type="project" value="InterPro"/>
</dbReference>
<dbReference type="InterPro" id="IPR001806">
    <property type="entry name" value="Small_GTPase"/>
</dbReference>
<dbReference type="PROSITE" id="PS51419">
    <property type="entry name" value="RAB"/>
    <property type="match status" value="1"/>
</dbReference>
<dbReference type="FunFam" id="3.40.50.300:FF:001329">
    <property type="entry name" value="Small GTP-binding protein, putative"/>
    <property type="match status" value="1"/>
</dbReference>
<sequence>MQKDDKPRYKIIMVGEASVGKTSILRKFTENIFEPDIMNTIGIDFSQKDILVPFESAKKQVKLQIWDTAGQERFHSITRSYYRGSDAIILVFSLVDERSIDYITKWLSNIDEEVGSDKILLVLVGNKFDKVVGGNVKDVESKVLEINTLRKSGGKDDIVFFKTSAKTGLNIDEVFEYTGKKLLSSKIKVEDNKKRRILQDAGFKREGCC</sequence>
<dbReference type="PROSITE" id="PS51421">
    <property type="entry name" value="RAS"/>
    <property type="match status" value="1"/>
</dbReference>
<dbReference type="Pfam" id="PF00071">
    <property type="entry name" value="Ras"/>
    <property type="match status" value="1"/>
</dbReference>
<dbReference type="PRINTS" id="PR00449">
    <property type="entry name" value="RASTRNSFRMNG"/>
</dbReference>